<dbReference type="KEGG" id="pex:IZT61_15135"/>
<protein>
    <submittedName>
        <fullName evidence="2">Uncharacterized protein</fullName>
    </submittedName>
</protein>
<reference evidence="2 3" key="1">
    <citation type="submission" date="2020-11" db="EMBL/GenBank/DDBJ databases">
        <title>Pedobacter endophytica, an endophytic bacteria isolated form Carex pumila.</title>
        <authorList>
            <person name="Peng Y."/>
            <person name="Jiang L."/>
            <person name="Lee J."/>
        </authorList>
    </citation>
    <scope>NUCLEOTIDE SEQUENCE [LARGE SCALE GENOMIC DNA]</scope>
    <source>
        <strain evidence="2 3">JBR3-12</strain>
    </source>
</reference>
<accession>A0A7U3Q4F3</accession>
<dbReference type="AlphaFoldDB" id="A0A7U3Q4F3"/>
<evidence type="ECO:0000313" key="3">
    <source>
        <dbReference type="Proteomes" id="UP000594759"/>
    </source>
</evidence>
<dbReference type="EMBL" id="CP064939">
    <property type="protein sequence ID" value="QPH38410.1"/>
    <property type="molecule type" value="Genomic_DNA"/>
</dbReference>
<dbReference type="RefSeq" id="WP_196097890.1">
    <property type="nucleotide sequence ID" value="NZ_CP064939.1"/>
</dbReference>
<keyword evidence="3" id="KW-1185">Reference proteome</keyword>
<name>A0A7U3Q4F3_9SPHI</name>
<evidence type="ECO:0000313" key="2">
    <source>
        <dbReference type="EMBL" id="QPH38410.1"/>
    </source>
</evidence>
<proteinExistence type="predicted"/>
<organism evidence="2 3">
    <name type="scientific">Pedobacter endophyticus</name>
    <dbReference type="NCBI Taxonomy" id="2789740"/>
    <lineage>
        <taxon>Bacteria</taxon>
        <taxon>Pseudomonadati</taxon>
        <taxon>Bacteroidota</taxon>
        <taxon>Sphingobacteriia</taxon>
        <taxon>Sphingobacteriales</taxon>
        <taxon>Sphingobacteriaceae</taxon>
        <taxon>Pedobacter</taxon>
    </lineage>
</organism>
<feature type="region of interest" description="Disordered" evidence="1">
    <location>
        <begin position="1"/>
        <end position="25"/>
    </location>
</feature>
<dbReference type="Proteomes" id="UP000594759">
    <property type="component" value="Chromosome"/>
</dbReference>
<sequence>MNQHIQNKIQDLKKAAKISPTSATPVSRNFCDEDSLGKVIRTKNDAEHFMSELNAIYKRSK</sequence>
<evidence type="ECO:0000256" key="1">
    <source>
        <dbReference type="SAM" id="MobiDB-lite"/>
    </source>
</evidence>
<gene>
    <name evidence="2" type="ORF">IZT61_15135</name>
</gene>